<dbReference type="OrthoDB" id="71751at2"/>
<protein>
    <submittedName>
        <fullName evidence="3">DUF2945 domain-containing protein</fullName>
    </submittedName>
</protein>
<proteinExistence type="predicted"/>
<evidence type="ECO:0000313" key="4">
    <source>
        <dbReference type="Proteomes" id="UP000229081"/>
    </source>
</evidence>
<evidence type="ECO:0000256" key="1">
    <source>
        <dbReference type="SAM" id="MobiDB-lite"/>
    </source>
</evidence>
<dbReference type="InterPro" id="IPR021331">
    <property type="entry name" value="Hva1_TUDOR"/>
</dbReference>
<evidence type="ECO:0000313" key="3">
    <source>
        <dbReference type="EMBL" id="ATY30738.1"/>
    </source>
</evidence>
<dbReference type="Pfam" id="PF11160">
    <property type="entry name" value="Hva1_TUDOR"/>
    <property type="match status" value="1"/>
</dbReference>
<organism evidence="3 4">
    <name type="scientific">Sphingomonas psychrotolerans</name>
    <dbReference type="NCBI Taxonomy" id="1327635"/>
    <lineage>
        <taxon>Bacteria</taxon>
        <taxon>Pseudomonadati</taxon>
        <taxon>Pseudomonadota</taxon>
        <taxon>Alphaproteobacteria</taxon>
        <taxon>Sphingomonadales</taxon>
        <taxon>Sphingomonadaceae</taxon>
        <taxon>Sphingomonas</taxon>
    </lineage>
</organism>
<name>A0A2K8MA18_9SPHN</name>
<feature type="compositionally biased region" description="Basic and acidic residues" evidence="1">
    <location>
        <begin position="1"/>
        <end position="14"/>
    </location>
</feature>
<feature type="region of interest" description="Disordered" evidence="1">
    <location>
        <begin position="1"/>
        <end position="70"/>
    </location>
</feature>
<reference evidence="3 4" key="1">
    <citation type="submission" date="2017-11" db="EMBL/GenBank/DDBJ databases">
        <title>Complete genome sequence of Sphingomonas sp. Strain Cra20, a psychrotolerant potential plant growth promoting rhizobacteria.</title>
        <authorList>
            <person name="Luo Y."/>
        </authorList>
    </citation>
    <scope>NUCLEOTIDE SEQUENCE [LARGE SCALE GENOMIC DNA]</scope>
    <source>
        <strain evidence="3 4">Cra20</strain>
    </source>
</reference>
<sequence length="70" mass="7540">MAVAEHLKKGDRVGWKSPGGTAQGKLLSRQTHDTHIKGGQVRASRHEPQYIVESDNGGKASHKPAALTKE</sequence>
<dbReference type="RefSeq" id="WP_100280550.1">
    <property type="nucleotide sequence ID" value="NZ_CP024923.1"/>
</dbReference>
<gene>
    <name evidence="3" type="ORF">CVN68_00975</name>
</gene>
<keyword evidence="4" id="KW-1185">Reference proteome</keyword>
<evidence type="ECO:0000259" key="2">
    <source>
        <dbReference type="Pfam" id="PF11160"/>
    </source>
</evidence>
<accession>A0A2K8MA18</accession>
<feature type="domain" description="Hypervirulence associated protein TUDOR" evidence="2">
    <location>
        <begin position="10"/>
        <end position="67"/>
    </location>
</feature>
<dbReference type="AlphaFoldDB" id="A0A2K8MA18"/>
<dbReference type="Proteomes" id="UP000229081">
    <property type="component" value="Chromosome"/>
</dbReference>
<dbReference type="KEGG" id="sphc:CVN68_00975"/>
<dbReference type="Gene3D" id="2.30.30.1060">
    <property type="match status" value="1"/>
</dbReference>
<dbReference type="EMBL" id="CP024923">
    <property type="protein sequence ID" value="ATY30738.1"/>
    <property type="molecule type" value="Genomic_DNA"/>
</dbReference>